<reference evidence="1 2" key="1">
    <citation type="journal article" date="2019" name="Nat. Plants">
        <title>Genome sequencing of Musa balbisiana reveals subgenome evolution and function divergence in polyploid bananas.</title>
        <authorList>
            <person name="Yao X."/>
        </authorList>
    </citation>
    <scope>NUCLEOTIDE SEQUENCE [LARGE SCALE GENOMIC DNA]</scope>
    <source>
        <strain evidence="2">cv. DH-PKW</strain>
        <tissue evidence="1">Leaves</tissue>
    </source>
</reference>
<protein>
    <submittedName>
        <fullName evidence="1">Uncharacterized protein</fullName>
    </submittedName>
</protein>
<name>A0A4S8IE21_MUSBA</name>
<dbReference type="EMBL" id="PYDT01000010">
    <property type="protein sequence ID" value="THU46438.1"/>
    <property type="molecule type" value="Genomic_DNA"/>
</dbReference>
<gene>
    <name evidence="1" type="ORF">C4D60_Mb09t04950</name>
</gene>
<accession>A0A4S8IE21</accession>
<dbReference type="AlphaFoldDB" id="A0A4S8IE21"/>
<dbReference type="Proteomes" id="UP000317650">
    <property type="component" value="Chromosome 9"/>
</dbReference>
<sequence length="84" mass="9337">MYKIPATWSQPYTVVDSSGRTPGRAITRIGEREKESIRLLADVACLEVESGQKVVPLGALILRGAVSTGLGGRRNRERIDRDWR</sequence>
<keyword evidence="2" id="KW-1185">Reference proteome</keyword>
<evidence type="ECO:0000313" key="2">
    <source>
        <dbReference type="Proteomes" id="UP000317650"/>
    </source>
</evidence>
<evidence type="ECO:0000313" key="1">
    <source>
        <dbReference type="EMBL" id="THU46438.1"/>
    </source>
</evidence>
<comment type="caution">
    <text evidence="1">The sequence shown here is derived from an EMBL/GenBank/DDBJ whole genome shotgun (WGS) entry which is preliminary data.</text>
</comment>
<proteinExistence type="predicted"/>
<organism evidence="1 2">
    <name type="scientific">Musa balbisiana</name>
    <name type="common">Banana</name>
    <dbReference type="NCBI Taxonomy" id="52838"/>
    <lineage>
        <taxon>Eukaryota</taxon>
        <taxon>Viridiplantae</taxon>
        <taxon>Streptophyta</taxon>
        <taxon>Embryophyta</taxon>
        <taxon>Tracheophyta</taxon>
        <taxon>Spermatophyta</taxon>
        <taxon>Magnoliopsida</taxon>
        <taxon>Liliopsida</taxon>
        <taxon>Zingiberales</taxon>
        <taxon>Musaceae</taxon>
        <taxon>Musa</taxon>
    </lineage>
</organism>